<evidence type="ECO:0000256" key="1">
    <source>
        <dbReference type="ARBA" id="ARBA00022723"/>
    </source>
</evidence>
<dbReference type="Gene3D" id="3.30.160.60">
    <property type="entry name" value="Classic Zinc Finger"/>
    <property type="match status" value="1"/>
</dbReference>
<evidence type="ECO:0000256" key="2">
    <source>
        <dbReference type="ARBA" id="ARBA00022737"/>
    </source>
</evidence>
<dbReference type="PROSITE" id="PS50157">
    <property type="entry name" value="ZINC_FINGER_C2H2_2"/>
    <property type="match status" value="2"/>
</dbReference>
<dbReference type="PROSITE" id="PS00028">
    <property type="entry name" value="ZINC_FINGER_C2H2_1"/>
    <property type="match status" value="2"/>
</dbReference>
<evidence type="ECO:0000313" key="11">
    <source>
        <dbReference type="Proteomes" id="UP000436088"/>
    </source>
</evidence>
<evidence type="ECO:0000256" key="3">
    <source>
        <dbReference type="ARBA" id="ARBA00022771"/>
    </source>
</evidence>
<evidence type="ECO:0000313" key="10">
    <source>
        <dbReference type="EMBL" id="KAE8656699.1"/>
    </source>
</evidence>
<dbReference type="PANTHER" id="PTHR45988">
    <property type="entry name" value="C2H2 TYPE ZINC FINGER TRANSCRIPTION FACTOR FAMILY-RELATED"/>
    <property type="match status" value="1"/>
</dbReference>
<dbReference type="PANTHER" id="PTHR45988:SF18">
    <property type="entry name" value="C2H2-TYPE ZINC FINGER FAMILY PROTEIN"/>
    <property type="match status" value="1"/>
</dbReference>
<feature type="compositionally biased region" description="Basic and acidic residues" evidence="8">
    <location>
        <begin position="207"/>
        <end position="221"/>
    </location>
</feature>
<evidence type="ECO:0000256" key="8">
    <source>
        <dbReference type="SAM" id="MobiDB-lite"/>
    </source>
</evidence>
<keyword evidence="6" id="KW-0804">Transcription</keyword>
<sequence>MRDPKEEEEDELHMSHSADSLAVCLKSLKTAHQDSTIILCRYCSKGFKSRNALHGHIRIHTQYLPRSKPGINPPPEEYDDGRFACLVCNQSFSSMQLLCLHMRIHRRTVPNGVHHRPAATSQEADATVKLGIEKTVSPLPLRFCHGTHHPQMRRRKTKTEEGSSSYQDMDGVADSESTLLANPWSLIPYRETTARKLETQNSNKSNQSHERRSMKAAKENKSVHQCEICGKSFATVRHSVTTKQPIG</sequence>
<evidence type="ECO:0000256" key="7">
    <source>
        <dbReference type="PROSITE-ProRule" id="PRU00042"/>
    </source>
</evidence>
<evidence type="ECO:0000259" key="9">
    <source>
        <dbReference type="PROSITE" id="PS50157"/>
    </source>
</evidence>
<dbReference type="Pfam" id="PF13894">
    <property type="entry name" value="zf-C2H2_4"/>
    <property type="match status" value="1"/>
</dbReference>
<keyword evidence="5" id="KW-0805">Transcription regulation</keyword>
<dbReference type="SMART" id="SM00355">
    <property type="entry name" value="ZnF_C2H2"/>
    <property type="match status" value="2"/>
</dbReference>
<keyword evidence="11" id="KW-1185">Reference proteome</keyword>
<keyword evidence="1" id="KW-0479">Metal-binding</keyword>
<feature type="region of interest" description="Disordered" evidence="8">
    <location>
        <begin position="141"/>
        <end position="170"/>
    </location>
</feature>
<dbReference type="AlphaFoldDB" id="A0A6A2XE35"/>
<dbReference type="Pfam" id="PF00096">
    <property type="entry name" value="zf-C2H2"/>
    <property type="match status" value="1"/>
</dbReference>
<dbReference type="EMBL" id="VEPZ02001762">
    <property type="protein sequence ID" value="KAE8656699.1"/>
    <property type="molecule type" value="Genomic_DNA"/>
</dbReference>
<proteinExistence type="predicted"/>
<keyword evidence="2" id="KW-0677">Repeat</keyword>
<name>A0A6A2XE35_HIBSY</name>
<evidence type="ECO:0000256" key="4">
    <source>
        <dbReference type="ARBA" id="ARBA00022833"/>
    </source>
</evidence>
<feature type="domain" description="C2H2-type" evidence="9">
    <location>
        <begin position="83"/>
        <end position="110"/>
    </location>
</feature>
<keyword evidence="3 7" id="KW-0863">Zinc-finger</keyword>
<evidence type="ECO:0000256" key="6">
    <source>
        <dbReference type="ARBA" id="ARBA00023163"/>
    </source>
</evidence>
<dbReference type="SUPFAM" id="SSF57667">
    <property type="entry name" value="beta-beta-alpha zinc fingers"/>
    <property type="match status" value="2"/>
</dbReference>
<reference evidence="10" key="1">
    <citation type="submission" date="2019-09" db="EMBL/GenBank/DDBJ databases">
        <title>Draft genome information of white flower Hibiscus syriacus.</title>
        <authorList>
            <person name="Kim Y.-M."/>
        </authorList>
    </citation>
    <scope>NUCLEOTIDE SEQUENCE [LARGE SCALE GENOMIC DNA]</scope>
    <source>
        <strain evidence="10">YM2019G1</strain>
    </source>
</reference>
<organism evidence="10 11">
    <name type="scientific">Hibiscus syriacus</name>
    <name type="common">Rose of Sharon</name>
    <dbReference type="NCBI Taxonomy" id="106335"/>
    <lineage>
        <taxon>Eukaryota</taxon>
        <taxon>Viridiplantae</taxon>
        <taxon>Streptophyta</taxon>
        <taxon>Embryophyta</taxon>
        <taxon>Tracheophyta</taxon>
        <taxon>Spermatophyta</taxon>
        <taxon>Magnoliopsida</taxon>
        <taxon>eudicotyledons</taxon>
        <taxon>Gunneridae</taxon>
        <taxon>Pentapetalae</taxon>
        <taxon>rosids</taxon>
        <taxon>malvids</taxon>
        <taxon>Malvales</taxon>
        <taxon>Malvaceae</taxon>
        <taxon>Malvoideae</taxon>
        <taxon>Hibiscus</taxon>
    </lineage>
</organism>
<dbReference type="GO" id="GO:0003700">
    <property type="term" value="F:DNA-binding transcription factor activity"/>
    <property type="evidence" value="ECO:0007669"/>
    <property type="project" value="InterPro"/>
</dbReference>
<comment type="caution">
    <text evidence="10">The sequence shown here is derived from an EMBL/GenBank/DDBJ whole genome shotgun (WGS) entry which is preliminary data.</text>
</comment>
<dbReference type="InterPro" id="IPR013087">
    <property type="entry name" value="Znf_C2H2_type"/>
</dbReference>
<dbReference type="InterPro" id="IPR044653">
    <property type="entry name" value="AZF1/2/3-like"/>
</dbReference>
<gene>
    <name evidence="10" type="ORF">F3Y22_tig00116997pilonHSYRG00188</name>
</gene>
<accession>A0A6A2XE35</accession>
<dbReference type="Proteomes" id="UP000436088">
    <property type="component" value="Unassembled WGS sequence"/>
</dbReference>
<feature type="region of interest" description="Disordered" evidence="8">
    <location>
        <begin position="195"/>
        <end position="221"/>
    </location>
</feature>
<feature type="compositionally biased region" description="Basic residues" evidence="8">
    <location>
        <begin position="145"/>
        <end position="157"/>
    </location>
</feature>
<protein>
    <recommendedName>
        <fullName evidence="9">C2H2-type domain-containing protein</fullName>
    </recommendedName>
</protein>
<evidence type="ECO:0000256" key="5">
    <source>
        <dbReference type="ARBA" id="ARBA00023015"/>
    </source>
</evidence>
<keyword evidence="4" id="KW-0862">Zinc</keyword>
<dbReference type="GO" id="GO:0005634">
    <property type="term" value="C:nucleus"/>
    <property type="evidence" value="ECO:0007669"/>
    <property type="project" value="TreeGrafter"/>
</dbReference>
<dbReference type="InterPro" id="IPR036236">
    <property type="entry name" value="Znf_C2H2_sf"/>
</dbReference>
<dbReference type="GO" id="GO:0000976">
    <property type="term" value="F:transcription cis-regulatory region binding"/>
    <property type="evidence" value="ECO:0007669"/>
    <property type="project" value="TreeGrafter"/>
</dbReference>
<dbReference type="GO" id="GO:0008270">
    <property type="term" value="F:zinc ion binding"/>
    <property type="evidence" value="ECO:0007669"/>
    <property type="project" value="UniProtKB-KW"/>
</dbReference>
<feature type="domain" description="C2H2-type" evidence="9">
    <location>
        <begin position="38"/>
        <end position="65"/>
    </location>
</feature>